<dbReference type="GO" id="GO:0046872">
    <property type="term" value="F:metal ion binding"/>
    <property type="evidence" value="ECO:0007669"/>
    <property type="project" value="InterPro"/>
</dbReference>
<dbReference type="RefSeq" id="WP_122972993.1">
    <property type="nucleotide sequence ID" value="NZ_RHLQ01000042.1"/>
</dbReference>
<evidence type="ECO:0000313" key="3">
    <source>
        <dbReference type="Proteomes" id="UP000279909"/>
    </source>
</evidence>
<dbReference type="EMBL" id="RHLQ01000042">
    <property type="protein sequence ID" value="RNC97672.1"/>
    <property type="molecule type" value="Genomic_DNA"/>
</dbReference>
<dbReference type="Gene3D" id="3.30.70.100">
    <property type="match status" value="1"/>
</dbReference>
<dbReference type="OrthoDB" id="2884671at2"/>
<keyword evidence="3" id="KW-1185">Reference proteome</keyword>
<dbReference type="AlphaFoldDB" id="A0A3M8H5I0"/>
<sequence>MEKGSIKIEGLQNEEDVHKVLQALESVWGVRDAEVSLANKTATFAYDEKAASHVDFLQAVKDIGYNVLN</sequence>
<dbReference type="Proteomes" id="UP000279909">
    <property type="component" value="Unassembled WGS sequence"/>
</dbReference>
<accession>A0A3M8H5I0</accession>
<protein>
    <submittedName>
        <fullName evidence="2">Copper chaperone</fullName>
    </submittedName>
</protein>
<gene>
    <name evidence="2" type="ORF">EC501_14380</name>
</gene>
<dbReference type="SUPFAM" id="SSF55008">
    <property type="entry name" value="HMA, heavy metal-associated domain"/>
    <property type="match status" value="1"/>
</dbReference>
<dbReference type="InterPro" id="IPR006121">
    <property type="entry name" value="HMA_dom"/>
</dbReference>
<proteinExistence type="predicted"/>
<feature type="domain" description="HMA" evidence="1">
    <location>
        <begin position="2"/>
        <end position="68"/>
    </location>
</feature>
<dbReference type="Pfam" id="PF00403">
    <property type="entry name" value="HMA"/>
    <property type="match status" value="1"/>
</dbReference>
<organism evidence="2 3">
    <name type="scientific">Lysinibacillus halotolerans</name>
    <dbReference type="NCBI Taxonomy" id="1368476"/>
    <lineage>
        <taxon>Bacteria</taxon>
        <taxon>Bacillati</taxon>
        <taxon>Bacillota</taxon>
        <taxon>Bacilli</taxon>
        <taxon>Bacillales</taxon>
        <taxon>Bacillaceae</taxon>
        <taxon>Lysinibacillus</taxon>
    </lineage>
</organism>
<dbReference type="PROSITE" id="PS50846">
    <property type="entry name" value="HMA_2"/>
    <property type="match status" value="1"/>
</dbReference>
<name>A0A3M8H5I0_9BACI</name>
<evidence type="ECO:0000259" key="1">
    <source>
        <dbReference type="PROSITE" id="PS50846"/>
    </source>
</evidence>
<comment type="caution">
    <text evidence="2">The sequence shown here is derived from an EMBL/GenBank/DDBJ whole genome shotgun (WGS) entry which is preliminary data.</text>
</comment>
<evidence type="ECO:0000313" key="2">
    <source>
        <dbReference type="EMBL" id="RNC97672.1"/>
    </source>
</evidence>
<dbReference type="CDD" id="cd00371">
    <property type="entry name" value="HMA"/>
    <property type="match status" value="1"/>
</dbReference>
<dbReference type="InterPro" id="IPR036163">
    <property type="entry name" value="HMA_dom_sf"/>
</dbReference>
<reference evidence="2 3" key="1">
    <citation type="journal article" date="2014" name="Int. J. Syst. Evol. Microbiol.">
        <title>Lysinibacillus halotolerans sp. nov., isolated from saline-alkaline soil.</title>
        <authorList>
            <person name="Kong D."/>
            <person name="Wang Y."/>
            <person name="Zhao B."/>
            <person name="Li Y."/>
            <person name="Song J."/>
            <person name="Zhai Y."/>
            <person name="Zhang C."/>
            <person name="Wang H."/>
            <person name="Chen X."/>
            <person name="Zhao B."/>
            <person name="Ruan Z."/>
        </authorList>
    </citation>
    <scope>NUCLEOTIDE SEQUENCE [LARGE SCALE GENOMIC DNA]</scope>
    <source>
        <strain evidence="2 3">MCCC 1A12703</strain>
    </source>
</reference>